<dbReference type="PROSITE" id="PS50868">
    <property type="entry name" value="POST_SET"/>
    <property type="match status" value="1"/>
</dbReference>
<feature type="compositionally biased region" description="Basic and acidic residues" evidence="17">
    <location>
        <begin position="1196"/>
        <end position="1250"/>
    </location>
</feature>
<evidence type="ECO:0000313" key="23">
    <source>
        <dbReference type="Proteomes" id="UP000078540"/>
    </source>
</evidence>
<dbReference type="GO" id="GO:0030154">
    <property type="term" value="P:cell differentiation"/>
    <property type="evidence" value="ECO:0007669"/>
    <property type="project" value="UniProtKB-KW"/>
</dbReference>
<feature type="compositionally biased region" description="Basic residues" evidence="17">
    <location>
        <begin position="1624"/>
        <end position="1642"/>
    </location>
</feature>
<feature type="compositionally biased region" description="Polar residues" evidence="17">
    <location>
        <begin position="60"/>
        <end position="73"/>
    </location>
</feature>
<keyword evidence="7 22" id="KW-0489">Methyltransferase</keyword>
<comment type="subcellular location">
    <subcellularLocation>
        <location evidence="2">Chromosome</location>
    </subcellularLocation>
    <subcellularLocation>
        <location evidence="1">Nucleus</location>
    </subcellularLocation>
</comment>
<keyword evidence="23" id="KW-1185">Reference proteome</keyword>
<dbReference type="GO" id="GO:0046872">
    <property type="term" value="F:metal ion binding"/>
    <property type="evidence" value="ECO:0007669"/>
    <property type="project" value="UniProtKB-KW"/>
</dbReference>
<sequence>MARRRKTEVKASEKSSHKYIPVRKSSRQIAKKQLEEKKINGYITQTSHSNSSEEFKSTSEGHSQVLSKKNQNSLKKHNKCKGTSSDSVIVNSEYALYNAIQHKRDTGESDSQDDMDNMIKNSEKLSPEDVQQVVIGNPSLSNESLPASTPASTKAEMWSEEVIEEMIICEEMQVEQDVGDNHYSLAQSDVIVEEVLLENESNLENKNFVEFTVIQNEDGNESRISKSEKILNTEYHAIKKNVINSVHMNKSENSISAIHTDELVTSCSSGNNNATDSNTDKSYINKKKVLLEGGSSKKQKKTIYDKITKEISESMASKIYLCSTKDDSGSSTEEDNCKRECKDLEAKNMNINLSKEDSFNKIGNKLANMQISESSQEIQKLVNDLSSVESADSLIQTPLNMEKLSPVQLNIDDESSSSILDKMEQLHRSNDSVNSNDKEIFSKTVEPNNIIKNQEQNILESNSCIDRLQCTDRVSLKSKITQDKKNTNQQKNSEYLTTTDEYQDSEGDNNKVDNEDIKLCSSSENSNDTLSSLTNYKGREFDIKNAINNTNDIDKKMEFRGRSGSTDTSSENSSNSSGVRRSSRIRSIGLMKQRSRGRGLVTKPNIDTSKTILQQEKEKVVNNTNSSIIQEVKIDNFETQCDKENNSNKISTSIDTLTPLSTSYNTTGYDSDSSKPVKVKSRWRRSSELEMGGSNAGFGSIIAPMSMLGSSITLQSESGRNASINIGESTSSELKYNAVNTSIKFCTEIGQIKDVPVISSNVSTISTVAQIPKTIGAKILLPMVLETEDREMEERLSQFEHLYENLYLTERYTNKETKRMVCDCFLTEEEIERGELGCGEDCLNRLLMIECGPRCVVGDRCTNKRFQNCQYAKCEVFRTEKKGFGLRAVVDIMAGEFIMEYVGEVVDPKDFRRRAKEYSKDKNRHYYFMALKSDQIIDATMKGNISRFINHSCDPNAETQKWTVNGELRIGFFNKKFIAAGEEITFDYHFQRYGKEAQKCYCEALNCRGWIGDTPEEEKEKIEKKETEERDTKKKMEEKKPADDYMEDEDLEEEIDKLCSGGLKNRAHTLTLSRLMVRSRELEHRTRLLRLIQSGEQPCRRLFLDYHGLRLIWSYVMDIGTNESEEAQQFRLDVLKTLNTLPIPNKTMLMDSKIYGVIERWAKKLYLSPNTDSPEDDQIKSKMSYRGYREELEKEEEKRITSYDRHRSDRYSRSDIDKRGDRRRGRESPEADHSRTDHNRTKDKRVEERSLVPIPRMTKYERRQLFALQVAKEEEERQRRQQQESWQEHENRCLALGIDPHTTAMVDPQTGYPVFYNPTLGQWQHYSTQDGGEATQQCTPVYVGSAPSTGIIGQSPHVLSSSITNDMSSGITTGIPPGVAYSLSQTPVFNQTSSYSLISHPQPYTEGQLPLSNSLVFVLYGISSTSIKTFLHNYIKNSADQQFSNLTSAENVTSRPQPEVPAIDLPPKWKSATDSRGRTYYYHVKERISQWLPPPPDHIGVQPDSSSTSESSDESSSSNEDDEDIDDDHNEDQRNDDMEASSVLTDSPLNTSRPNVSKKLSGHNLTGSALPFPESKKRRDGLVQERIISPRREDDRLDHKIYKEMKDKLRRQKERTKLKDHVEKLRKHRRSNKSKSYSRHGMNKLQSTSAEVSPMSERKIKDTFRINMANVMVHFLNPYRKNDCKQGRITNTEDFKHLARKLTHFVLAKELKHCKSVDELQCNENVKHKARDFVRKYMSKFGAVYQKGTDED</sequence>
<evidence type="ECO:0000256" key="9">
    <source>
        <dbReference type="ARBA" id="ARBA00022691"/>
    </source>
</evidence>
<feature type="region of interest" description="Disordered" evidence="17">
    <location>
        <begin position="1447"/>
        <end position="1471"/>
    </location>
</feature>
<feature type="compositionally biased region" description="Basic and acidic residues" evidence="17">
    <location>
        <begin position="1574"/>
        <end position="1591"/>
    </location>
</feature>
<evidence type="ECO:0000259" key="18">
    <source>
        <dbReference type="PROSITE" id="PS50020"/>
    </source>
</evidence>
<dbReference type="Pfam" id="PF17907">
    <property type="entry name" value="AWS"/>
    <property type="match status" value="1"/>
</dbReference>
<feature type="compositionally biased region" description="Polar residues" evidence="17">
    <location>
        <begin position="1447"/>
        <end position="1456"/>
    </location>
</feature>
<keyword evidence="8 22" id="KW-0808">Transferase</keyword>
<feature type="compositionally biased region" description="Polar residues" evidence="17">
    <location>
        <begin position="1542"/>
        <end position="1555"/>
    </location>
</feature>
<feature type="region of interest" description="Disordered" evidence="17">
    <location>
        <begin position="1196"/>
        <end position="1251"/>
    </location>
</feature>
<dbReference type="CDD" id="cd00201">
    <property type="entry name" value="WW"/>
    <property type="match status" value="1"/>
</dbReference>
<dbReference type="Proteomes" id="UP000078540">
    <property type="component" value="Unassembled WGS sequence"/>
</dbReference>
<evidence type="ECO:0000259" key="19">
    <source>
        <dbReference type="PROSITE" id="PS50280"/>
    </source>
</evidence>
<gene>
    <name evidence="22" type="ORF">ALC53_00292</name>
</gene>
<dbReference type="InterPro" id="IPR001202">
    <property type="entry name" value="WW_dom"/>
</dbReference>
<keyword evidence="11" id="KW-0221">Differentiation</keyword>
<dbReference type="InterPro" id="IPR003616">
    <property type="entry name" value="Post-SET_dom"/>
</dbReference>
<evidence type="ECO:0000256" key="3">
    <source>
        <dbReference type="ARBA" id="ARBA00012178"/>
    </source>
</evidence>
<dbReference type="InterPro" id="IPR006560">
    <property type="entry name" value="AWS_dom"/>
</dbReference>
<dbReference type="SUPFAM" id="SSF82199">
    <property type="entry name" value="SET domain"/>
    <property type="match status" value="1"/>
</dbReference>
<evidence type="ECO:0000259" key="21">
    <source>
        <dbReference type="PROSITE" id="PS51215"/>
    </source>
</evidence>
<dbReference type="Gene3D" id="1.10.1740.100">
    <property type="entry name" value="Set2, Rpb1 interacting domain"/>
    <property type="match status" value="1"/>
</dbReference>
<keyword evidence="10" id="KW-0479">Metal-binding</keyword>
<dbReference type="EC" id="2.1.1.359" evidence="3"/>
<dbReference type="SUPFAM" id="SSF51045">
    <property type="entry name" value="WW domain"/>
    <property type="match status" value="1"/>
</dbReference>
<feature type="region of interest" description="Disordered" evidence="17">
    <location>
        <begin position="1016"/>
        <end position="1048"/>
    </location>
</feature>
<feature type="compositionally biased region" description="Low complexity" evidence="17">
    <location>
        <begin position="1504"/>
        <end position="1518"/>
    </location>
</feature>
<proteinExistence type="predicted"/>
<keyword evidence="9" id="KW-0949">S-adenosyl-L-methionine</keyword>
<evidence type="ECO:0000256" key="4">
    <source>
        <dbReference type="ARBA" id="ARBA00022454"/>
    </source>
</evidence>
<dbReference type="PROSITE" id="PS01159">
    <property type="entry name" value="WW_DOMAIN_1"/>
    <property type="match status" value="1"/>
</dbReference>
<evidence type="ECO:0000256" key="13">
    <source>
        <dbReference type="ARBA" id="ARBA00022853"/>
    </source>
</evidence>
<evidence type="ECO:0000256" key="12">
    <source>
        <dbReference type="ARBA" id="ARBA00022833"/>
    </source>
</evidence>
<evidence type="ECO:0000256" key="11">
    <source>
        <dbReference type="ARBA" id="ARBA00022782"/>
    </source>
</evidence>
<keyword evidence="4" id="KW-0158">Chromosome</keyword>
<evidence type="ECO:0000256" key="14">
    <source>
        <dbReference type="ARBA" id="ARBA00023015"/>
    </source>
</evidence>
<dbReference type="InterPro" id="IPR046341">
    <property type="entry name" value="SET_dom_sf"/>
</dbReference>
<dbReference type="GO" id="GO:0005634">
    <property type="term" value="C:nucleus"/>
    <property type="evidence" value="ECO:0007669"/>
    <property type="project" value="UniProtKB-SubCell"/>
</dbReference>
<evidence type="ECO:0000256" key="6">
    <source>
        <dbReference type="ARBA" id="ARBA00022553"/>
    </source>
</evidence>
<keyword evidence="5" id="KW-0217">Developmental protein</keyword>
<dbReference type="InterPro" id="IPR038190">
    <property type="entry name" value="SRI_sf"/>
</dbReference>
<keyword evidence="15" id="KW-0804">Transcription</keyword>
<dbReference type="GO" id="GO:0140955">
    <property type="term" value="F:histone H3K36 trimethyltransferase activity"/>
    <property type="evidence" value="ECO:0007669"/>
    <property type="project" value="UniProtKB-EC"/>
</dbReference>
<dbReference type="InterPro" id="IPR042294">
    <property type="entry name" value="SETD2_animal"/>
</dbReference>
<organism evidence="22 23">
    <name type="scientific">Atta colombica</name>
    <dbReference type="NCBI Taxonomy" id="520822"/>
    <lineage>
        <taxon>Eukaryota</taxon>
        <taxon>Metazoa</taxon>
        <taxon>Ecdysozoa</taxon>
        <taxon>Arthropoda</taxon>
        <taxon>Hexapoda</taxon>
        <taxon>Insecta</taxon>
        <taxon>Pterygota</taxon>
        <taxon>Neoptera</taxon>
        <taxon>Endopterygota</taxon>
        <taxon>Hymenoptera</taxon>
        <taxon>Apocrita</taxon>
        <taxon>Aculeata</taxon>
        <taxon>Formicoidea</taxon>
        <taxon>Formicidae</taxon>
        <taxon>Myrmicinae</taxon>
        <taxon>Atta</taxon>
    </lineage>
</organism>
<feature type="compositionally biased region" description="Polar residues" evidence="17">
    <location>
        <begin position="487"/>
        <end position="500"/>
    </location>
</feature>
<keyword evidence="6" id="KW-0597">Phosphoprotein</keyword>
<feature type="region of interest" description="Disordered" evidence="17">
    <location>
        <begin position="554"/>
        <end position="588"/>
    </location>
</feature>
<dbReference type="InterPro" id="IPR001214">
    <property type="entry name" value="SET_dom"/>
</dbReference>
<dbReference type="Gene3D" id="2.20.70.10">
    <property type="match status" value="1"/>
</dbReference>
<dbReference type="PROSITE" id="PS50020">
    <property type="entry name" value="WW_DOMAIN_2"/>
    <property type="match status" value="1"/>
</dbReference>
<dbReference type="SMART" id="SM00508">
    <property type="entry name" value="PostSET"/>
    <property type="match status" value="1"/>
</dbReference>
<evidence type="ECO:0000259" key="20">
    <source>
        <dbReference type="PROSITE" id="PS50868"/>
    </source>
</evidence>
<feature type="compositionally biased region" description="Basic residues" evidence="17">
    <location>
        <begin position="20"/>
        <end position="30"/>
    </location>
</feature>
<feature type="region of interest" description="Disordered" evidence="17">
    <location>
        <begin position="1615"/>
        <end position="1657"/>
    </location>
</feature>
<dbReference type="InterPro" id="IPR013257">
    <property type="entry name" value="SRI"/>
</dbReference>
<evidence type="ECO:0000256" key="17">
    <source>
        <dbReference type="SAM" id="MobiDB-lite"/>
    </source>
</evidence>
<accession>A0A195BYH0</accession>
<feature type="domain" description="WW" evidence="18">
    <location>
        <begin position="1463"/>
        <end position="1496"/>
    </location>
</feature>
<dbReference type="Gene3D" id="2.170.270.10">
    <property type="entry name" value="SET domain"/>
    <property type="match status" value="1"/>
</dbReference>
<dbReference type="SMART" id="SM00570">
    <property type="entry name" value="AWS"/>
    <property type="match status" value="1"/>
</dbReference>
<feature type="region of interest" description="Disordered" evidence="17">
    <location>
        <begin position="1"/>
        <end position="83"/>
    </location>
</feature>
<keyword evidence="16" id="KW-0539">Nucleus</keyword>
<name>A0A195BYH0_9HYME</name>
<reference evidence="22 23" key="1">
    <citation type="submission" date="2015-09" db="EMBL/GenBank/DDBJ databases">
        <title>Atta colombica WGS genome.</title>
        <authorList>
            <person name="Nygaard S."/>
            <person name="Hu H."/>
            <person name="Boomsma J."/>
            <person name="Zhang G."/>
        </authorList>
    </citation>
    <scope>NUCLEOTIDE SEQUENCE [LARGE SCALE GENOMIC DNA]</scope>
    <source>
        <strain evidence="22">Treedump-2</strain>
        <tissue evidence="22">Whole body</tissue>
    </source>
</reference>
<feature type="domain" description="SET" evidence="19">
    <location>
        <begin position="872"/>
        <end position="989"/>
    </location>
</feature>
<feature type="compositionally biased region" description="Acidic residues" evidence="17">
    <location>
        <begin position="1519"/>
        <end position="1530"/>
    </location>
</feature>
<feature type="domain" description="Post-SET" evidence="20">
    <location>
        <begin position="996"/>
        <end position="1012"/>
    </location>
</feature>
<dbReference type="GO" id="GO:0005694">
    <property type="term" value="C:chromosome"/>
    <property type="evidence" value="ECO:0007669"/>
    <property type="project" value="UniProtKB-SubCell"/>
</dbReference>
<evidence type="ECO:0000256" key="15">
    <source>
        <dbReference type="ARBA" id="ARBA00023163"/>
    </source>
</evidence>
<feature type="region of interest" description="Disordered" evidence="17">
    <location>
        <begin position="481"/>
        <end position="514"/>
    </location>
</feature>
<dbReference type="GO" id="GO:0006355">
    <property type="term" value="P:regulation of DNA-templated transcription"/>
    <property type="evidence" value="ECO:0007669"/>
    <property type="project" value="InterPro"/>
</dbReference>
<dbReference type="CDD" id="cd19172">
    <property type="entry name" value="SET_SETD2"/>
    <property type="match status" value="1"/>
</dbReference>
<evidence type="ECO:0000256" key="5">
    <source>
        <dbReference type="ARBA" id="ARBA00022473"/>
    </source>
</evidence>
<feature type="region of interest" description="Disordered" evidence="17">
    <location>
        <begin position="1491"/>
        <end position="1591"/>
    </location>
</feature>
<dbReference type="SMART" id="SM00456">
    <property type="entry name" value="WW"/>
    <property type="match status" value="1"/>
</dbReference>
<protein>
    <recommendedName>
        <fullName evidence="3">[histone H3]-lysine(36) N-trimethyltransferase</fullName>
        <ecNumber evidence="3">2.1.1.359</ecNumber>
    </recommendedName>
</protein>
<dbReference type="Pfam" id="PF00856">
    <property type="entry name" value="SET"/>
    <property type="match status" value="1"/>
</dbReference>
<dbReference type="Pfam" id="PF00397">
    <property type="entry name" value="WW"/>
    <property type="match status" value="1"/>
</dbReference>
<evidence type="ECO:0000313" key="22">
    <source>
        <dbReference type="EMBL" id="KYM93355.1"/>
    </source>
</evidence>
<evidence type="ECO:0000256" key="2">
    <source>
        <dbReference type="ARBA" id="ARBA00004286"/>
    </source>
</evidence>
<evidence type="ECO:0000256" key="1">
    <source>
        <dbReference type="ARBA" id="ARBA00004123"/>
    </source>
</evidence>
<evidence type="ECO:0000256" key="7">
    <source>
        <dbReference type="ARBA" id="ARBA00022603"/>
    </source>
</evidence>
<keyword evidence="13" id="KW-0156">Chromatin regulator</keyword>
<evidence type="ECO:0000256" key="10">
    <source>
        <dbReference type="ARBA" id="ARBA00022723"/>
    </source>
</evidence>
<feature type="compositionally biased region" description="Basic and acidic residues" evidence="17">
    <location>
        <begin position="1018"/>
        <end position="1043"/>
    </location>
</feature>
<evidence type="ECO:0000256" key="16">
    <source>
        <dbReference type="ARBA" id="ARBA00023242"/>
    </source>
</evidence>
<dbReference type="EMBL" id="KQ976394">
    <property type="protein sequence ID" value="KYM93355.1"/>
    <property type="molecule type" value="Genomic_DNA"/>
</dbReference>
<dbReference type="PROSITE" id="PS50280">
    <property type="entry name" value="SET"/>
    <property type="match status" value="1"/>
</dbReference>
<keyword evidence="12" id="KW-0862">Zinc</keyword>
<dbReference type="FunFam" id="2.170.270.10:FF:000016">
    <property type="entry name" value="Histone-lysine N-methyltransferase"/>
    <property type="match status" value="1"/>
</dbReference>
<dbReference type="PROSITE" id="PS51215">
    <property type="entry name" value="AWS"/>
    <property type="match status" value="1"/>
</dbReference>
<dbReference type="PANTHER" id="PTHR46711">
    <property type="entry name" value="HISTONE-LYSINE N-METHYLTRANSFERASE SETD2"/>
    <property type="match status" value="1"/>
</dbReference>
<feature type="compositionally biased region" description="Low complexity" evidence="17">
    <location>
        <begin position="562"/>
        <end position="588"/>
    </location>
</feature>
<dbReference type="GO" id="GO:0032259">
    <property type="term" value="P:methylation"/>
    <property type="evidence" value="ECO:0007669"/>
    <property type="project" value="UniProtKB-KW"/>
</dbReference>
<dbReference type="SMART" id="SM00317">
    <property type="entry name" value="SET"/>
    <property type="match status" value="1"/>
</dbReference>
<dbReference type="STRING" id="520822.A0A195BYH0"/>
<keyword evidence="14" id="KW-0805">Transcription regulation</keyword>
<dbReference type="InterPro" id="IPR036020">
    <property type="entry name" value="WW_dom_sf"/>
</dbReference>
<dbReference type="InterPro" id="IPR044437">
    <property type="entry name" value="SETD2/Set2_SET"/>
</dbReference>
<dbReference type="PANTHER" id="PTHR46711:SF1">
    <property type="entry name" value="HISTONE-LYSINE N-METHYLTRANSFERASE SETD2"/>
    <property type="match status" value="1"/>
</dbReference>
<dbReference type="Pfam" id="PF08236">
    <property type="entry name" value="SRI"/>
    <property type="match status" value="1"/>
</dbReference>
<feature type="domain" description="AWS" evidence="21">
    <location>
        <begin position="817"/>
        <end position="870"/>
    </location>
</feature>
<evidence type="ECO:0000256" key="8">
    <source>
        <dbReference type="ARBA" id="ARBA00022679"/>
    </source>
</evidence>